<organism evidence="1 2">
    <name type="scientific">Desulfobulbus oralis</name>
    <dbReference type="NCBI Taxonomy" id="1986146"/>
    <lineage>
        <taxon>Bacteria</taxon>
        <taxon>Pseudomonadati</taxon>
        <taxon>Thermodesulfobacteriota</taxon>
        <taxon>Desulfobulbia</taxon>
        <taxon>Desulfobulbales</taxon>
        <taxon>Desulfobulbaceae</taxon>
        <taxon>Desulfobulbus</taxon>
    </lineage>
</organism>
<keyword evidence="2" id="KW-1185">Reference proteome</keyword>
<name>A0A2L1GNG5_9BACT</name>
<dbReference type="Proteomes" id="UP000239867">
    <property type="component" value="Chromosome"/>
</dbReference>
<proteinExistence type="predicted"/>
<dbReference type="EMBL" id="CP021255">
    <property type="protein sequence ID" value="AVD71230.1"/>
    <property type="molecule type" value="Genomic_DNA"/>
</dbReference>
<reference evidence="1 2" key="1">
    <citation type="journal article" date="2018" name="MBio">
        <title>Insights into the evolution of host association through the isolation and characterization of a novel human periodontal pathobiont, Desulfobulbus oralis.</title>
        <authorList>
            <person name="Cross K.L."/>
            <person name="Chirania P."/>
            <person name="Xiong W."/>
            <person name="Beall C.J."/>
            <person name="Elkins J.G."/>
            <person name="Giannone R.J."/>
            <person name="Griffen A.L."/>
            <person name="Guss A.M."/>
            <person name="Hettich R.L."/>
            <person name="Joshi S.S."/>
            <person name="Mokrzan E.M."/>
            <person name="Martin R.K."/>
            <person name="Zhulin I.B."/>
            <person name="Leys E.J."/>
            <person name="Podar M."/>
        </authorList>
    </citation>
    <scope>NUCLEOTIDE SEQUENCE [LARGE SCALE GENOMIC DNA]</scope>
    <source>
        <strain evidence="1 2">ORNL</strain>
    </source>
</reference>
<sequence>MGHKAHGIRQFGQQPRLQHTAPGFRQIEYGRDIEGPAGVQQGADMPAILCRLDACWRDDADRQFVVGGGDKLLAQAKTRLLQHLQQLLSAEGFRRVPAVRSCYSTPGNI</sequence>
<evidence type="ECO:0000313" key="2">
    <source>
        <dbReference type="Proteomes" id="UP000239867"/>
    </source>
</evidence>
<gene>
    <name evidence="1" type="ORF">CAY53_06875</name>
</gene>
<accession>A0A2L1GNG5</accession>
<dbReference type="KEGG" id="deo:CAY53_06875"/>
<evidence type="ECO:0000313" key="1">
    <source>
        <dbReference type="EMBL" id="AVD71230.1"/>
    </source>
</evidence>
<protein>
    <submittedName>
        <fullName evidence="1">Uncharacterized protein</fullName>
    </submittedName>
</protein>
<dbReference type="AlphaFoldDB" id="A0A2L1GNG5"/>